<name>A0A177NE02_9GAMM</name>
<comment type="caution">
    <text evidence="1">The sequence shown here is derived from an EMBL/GenBank/DDBJ whole genome shotgun (WGS) entry which is preliminary data.</text>
</comment>
<sequence length="452" mass="51200">MATSIKAFKIELYQEHLEEASFLYQQRLSLLHNPAISWRDVGEFEERLEAHIDALVVGEELALEICKKQALDGDFGELFAAVCVFCRQMQANLLAEVFRTLDYQDKEKLRAVVDAVKYEFPAPWNDYCAKALSGSSPSLLPILATLCGYKRLPLGEHLHRLMLATSSSKTDVNLIWAIGRLKFESSHQTLQPFLRHEDEALCSAALISLLHLGDYRALESCYLLVQTKSWPYIAFGLGGSRSASNILRDAISYGRADPDCLLALGLLGDLAALKSIHTCLDQPNLAESAALALNLITGADLYEEAFIPEPIDEDELFEHELKAYREENKVPTRADGKPFGTTVVRLSEDPERWKSWFSENASRFQPEKRYRNGKLYSPVCLLENLASEKTPYRLRELAYEELVIRYNADFSFEVDMPVHSQLAAINKLSAWVNENNIRFQAGCWYFACRLVQ</sequence>
<evidence type="ECO:0000313" key="2">
    <source>
        <dbReference type="Proteomes" id="UP000078476"/>
    </source>
</evidence>
<dbReference type="InterPro" id="IPR011989">
    <property type="entry name" value="ARM-like"/>
</dbReference>
<protein>
    <recommendedName>
        <fullName evidence="3">TIGR02270 family protein</fullName>
    </recommendedName>
</protein>
<dbReference type="RefSeq" id="WP_066981689.1">
    <property type="nucleotide sequence ID" value="NZ_LUUI01000098.1"/>
</dbReference>
<gene>
    <name evidence="1" type="ORF">A1359_08675</name>
</gene>
<dbReference type="Gene3D" id="1.25.10.10">
    <property type="entry name" value="Leucine-rich Repeat Variant"/>
    <property type="match status" value="1"/>
</dbReference>
<dbReference type="STRING" id="980561.A1359_08675"/>
<proteinExistence type="predicted"/>
<dbReference type="EMBL" id="LUUI01000098">
    <property type="protein sequence ID" value="OAI16081.1"/>
    <property type="molecule type" value="Genomic_DNA"/>
</dbReference>
<evidence type="ECO:0000313" key="1">
    <source>
        <dbReference type="EMBL" id="OAI16081.1"/>
    </source>
</evidence>
<dbReference type="Proteomes" id="UP000078476">
    <property type="component" value="Unassembled WGS sequence"/>
</dbReference>
<evidence type="ECO:0008006" key="3">
    <source>
        <dbReference type="Google" id="ProtNLM"/>
    </source>
</evidence>
<dbReference type="OrthoDB" id="6190717at2"/>
<reference evidence="1 2" key="1">
    <citation type="submission" date="2016-03" db="EMBL/GenBank/DDBJ databases">
        <authorList>
            <person name="Ploux O."/>
        </authorList>
    </citation>
    <scope>NUCLEOTIDE SEQUENCE [LARGE SCALE GENOMIC DNA]</scope>
    <source>
        <strain evidence="1 2">R-45370</strain>
    </source>
</reference>
<dbReference type="AlphaFoldDB" id="A0A177NE02"/>
<accession>A0A177NE02</accession>
<keyword evidence="2" id="KW-1185">Reference proteome</keyword>
<organism evidence="1 2">
    <name type="scientific">Methylomonas lenta</name>
    <dbReference type="NCBI Taxonomy" id="980561"/>
    <lineage>
        <taxon>Bacteria</taxon>
        <taxon>Pseudomonadati</taxon>
        <taxon>Pseudomonadota</taxon>
        <taxon>Gammaproteobacteria</taxon>
        <taxon>Methylococcales</taxon>
        <taxon>Methylococcaceae</taxon>
        <taxon>Methylomonas</taxon>
    </lineage>
</organism>